<dbReference type="EMBL" id="MFLK01000005">
    <property type="protein sequence ID" value="OGG66500.1"/>
    <property type="molecule type" value="Genomic_DNA"/>
</dbReference>
<organism evidence="8 9">
    <name type="scientific">Candidatus Kaiserbacteria bacterium RIFCSPHIGHO2_02_FULL_55_20</name>
    <dbReference type="NCBI Taxonomy" id="1798497"/>
    <lineage>
        <taxon>Bacteria</taxon>
        <taxon>Candidatus Kaiseribacteriota</taxon>
    </lineage>
</organism>
<dbReference type="EC" id="2.5.1.78" evidence="3 7"/>
<feature type="binding site" evidence="7">
    <location>
        <position position="16"/>
    </location>
    <ligand>
        <name>5-amino-6-(D-ribitylamino)uracil</name>
        <dbReference type="ChEBI" id="CHEBI:15934"/>
    </ligand>
</feature>
<dbReference type="PANTHER" id="PTHR21058">
    <property type="entry name" value="6,7-DIMETHYL-8-RIBITYLLUMAZINE SYNTHASE DMRL SYNTHASE LUMAZINE SYNTHASE"/>
    <property type="match status" value="1"/>
</dbReference>
<evidence type="ECO:0000256" key="6">
    <source>
        <dbReference type="ARBA" id="ARBA00048785"/>
    </source>
</evidence>
<protein>
    <recommendedName>
        <fullName evidence="3 7">6,7-dimethyl-8-ribityllumazine synthase</fullName>
        <shortName evidence="7">DMRL synthase</shortName>
        <shortName evidence="7">LS</shortName>
        <shortName evidence="7">Lumazine synthase</shortName>
        <ecNumber evidence="3 7">2.5.1.78</ecNumber>
    </recommendedName>
</protein>
<evidence type="ECO:0000256" key="2">
    <source>
        <dbReference type="ARBA" id="ARBA00007424"/>
    </source>
</evidence>
<evidence type="ECO:0000256" key="5">
    <source>
        <dbReference type="ARBA" id="ARBA00022679"/>
    </source>
</evidence>
<dbReference type="InterPro" id="IPR002180">
    <property type="entry name" value="LS/RS"/>
</dbReference>
<dbReference type="GO" id="GO:0000906">
    <property type="term" value="F:6,7-dimethyl-8-ribityllumazine synthase activity"/>
    <property type="evidence" value="ECO:0007669"/>
    <property type="project" value="UniProtKB-UniRule"/>
</dbReference>
<comment type="function">
    <text evidence="7">Catalyzes the formation of 6,7-dimethyl-8-ribityllumazine by condensation of 5-amino-6-(D-ribitylamino)uracil with 3,4-dihydroxy-2-butanone 4-phosphate. This is the penultimate step in the biosynthesis of riboflavin.</text>
</comment>
<evidence type="ECO:0000313" key="9">
    <source>
        <dbReference type="Proteomes" id="UP000177652"/>
    </source>
</evidence>
<dbReference type="AlphaFoldDB" id="A0A1F6DYY2"/>
<name>A0A1F6DYY2_9BACT</name>
<feature type="binding site" evidence="7">
    <location>
        <begin position="50"/>
        <end position="52"/>
    </location>
    <ligand>
        <name>5-amino-6-(D-ribitylamino)uracil</name>
        <dbReference type="ChEBI" id="CHEBI:15934"/>
    </ligand>
</feature>
<gene>
    <name evidence="7" type="primary">ribH</name>
    <name evidence="8" type="ORF">A3D71_04140</name>
</gene>
<proteinExistence type="inferred from homology"/>
<keyword evidence="4 7" id="KW-0686">Riboflavin biosynthesis</keyword>
<comment type="catalytic activity">
    <reaction evidence="6 7">
        <text>(2S)-2-hydroxy-3-oxobutyl phosphate + 5-amino-6-(D-ribitylamino)uracil = 6,7-dimethyl-8-(1-D-ribityl)lumazine + phosphate + 2 H2O + H(+)</text>
        <dbReference type="Rhea" id="RHEA:26152"/>
        <dbReference type="ChEBI" id="CHEBI:15377"/>
        <dbReference type="ChEBI" id="CHEBI:15378"/>
        <dbReference type="ChEBI" id="CHEBI:15934"/>
        <dbReference type="ChEBI" id="CHEBI:43474"/>
        <dbReference type="ChEBI" id="CHEBI:58201"/>
        <dbReference type="ChEBI" id="CHEBI:58830"/>
        <dbReference type="EC" id="2.5.1.78"/>
    </reaction>
</comment>
<dbReference type="GO" id="GO:0009231">
    <property type="term" value="P:riboflavin biosynthetic process"/>
    <property type="evidence" value="ECO:0007669"/>
    <property type="project" value="UniProtKB-UniRule"/>
</dbReference>
<comment type="pathway">
    <text evidence="1 7">Cofactor biosynthesis; riboflavin biosynthesis; riboflavin from 2-hydroxy-3-oxobutyl phosphate and 5-amino-6-(D-ribitylamino)uracil: step 1/2.</text>
</comment>
<feature type="active site" description="Proton donor" evidence="7">
    <location>
        <position position="82"/>
    </location>
</feature>
<dbReference type="Proteomes" id="UP000177652">
    <property type="component" value="Unassembled WGS sequence"/>
</dbReference>
<dbReference type="GO" id="GO:0009349">
    <property type="term" value="C:riboflavin synthase complex"/>
    <property type="evidence" value="ECO:0007669"/>
    <property type="project" value="UniProtKB-UniRule"/>
</dbReference>
<dbReference type="SUPFAM" id="SSF52121">
    <property type="entry name" value="Lumazine synthase"/>
    <property type="match status" value="1"/>
</dbReference>
<dbReference type="Pfam" id="PF00885">
    <property type="entry name" value="DMRL_synthase"/>
    <property type="match status" value="1"/>
</dbReference>
<dbReference type="HAMAP" id="MF_00178">
    <property type="entry name" value="Lumazine_synth"/>
    <property type="match status" value="1"/>
</dbReference>
<reference evidence="8 9" key="1">
    <citation type="journal article" date="2016" name="Nat. Commun.">
        <title>Thousands of microbial genomes shed light on interconnected biogeochemical processes in an aquifer system.</title>
        <authorList>
            <person name="Anantharaman K."/>
            <person name="Brown C.T."/>
            <person name="Hug L.A."/>
            <person name="Sharon I."/>
            <person name="Castelle C.J."/>
            <person name="Probst A.J."/>
            <person name="Thomas B.C."/>
            <person name="Singh A."/>
            <person name="Wilkins M.J."/>
            <person name="Karaoz U."/>
            <person name="Brodie E.L."/>
            <person name="Williams K.H."/>
            <person name="Hubbard S.S."/>
            <person name="Banfield J.F."/>
        </authorList>
    </citation>
    <scope>NUCLEOTIDE SEQUENCE [LARGE SCALE GENOMIC DNA]</scope>
</reference>
<dbReference type="UniPathway" id="UPA00275">
    <property type="reaction ID" value="UER00404"/>
</dbReference>
<evidence type="ECO:0000256" key="4">
    <source>
        <dbReference type="ARBA" id="ARBA00022619"/>
    </source>
</evidence>
<evidence type="ECO:0000313" key="8">
    <source>
        <dbReference type="EMBL" id="OGG66500.1"/>
    </source>
</evidence>
<sequence length="147" mass="16302">MKNKKDIRIAIVSSSFRPEVTNPLEKHCLSTLAREGVAKKQLTLVRVPGAFEIPLAAKRLAQKGTYDAIIVFGAIYKGKTYHFEQIAGECSRGCMDVSLQYEIPVVFEVLAVYDPKDAVERATRKVENKGVEAAYTALAMIKLLKTI</sequence>
<feature type="binding site" evidence="7">
    <location>
        <begin position="79"/>
        <end position="80"/>
    </location>
    <ligand>
        <name>(2S)-2-hydroxy-3-oxobutyl phosphate</name>
        <dbReference type="ChEBI" id="CHEBI:58830"/>
    </ligand>
</feature>
<evidence type="ECO:0000256" key="1">
    <source>
        <dbReference type="ARBA" id="ARBA00004917"/>
    </source>
</evidence>
<comment type="caution">
    <text evidence="8">The sequence shown here is derived from an EMBL/GenBank/DDBJ whole genome shotgun (WGS) entry which is preliminary data.</text>
</comment>
<dbReference type="NCBIfam" id="TIGR00114">
    <property type="entry name" value="lumazine-synth"/>
    <property type="match status" value="1"/>
</dbReference>
<dbReference type="CDD" id="cd09209">
    <property type="entry name" value="Lumazine_synthase-I"/>
    <property type="match status" value="1"/>
</dbReference>
<feature type="binding site" evidence="7">
    <location>
        <begin position="74"/>
        <end position="76"/>
    </location>
    <ligand>
        <name>5-amino-6-(D-ribitylamino)uracil</name>
        <dbReference type="ChEBI" id="CHEBI:15934"/>
    </ligand>
</feature>
<dbReference type="InterPro" id="IPR034964">
    <property type="entry name" value="LS"/>
</dbReference>
<feature type="binding site" evidence="7">
    <location>
        <position position="107"/>
    </location>
    <ligand>
        <name>5-amino-6-(D-ribitylamino)uracil</name>
        <dbReference type="ChEBI" id="CHEBI:15934"/>
    </ligand>
</feature>
<dbReference type="STRING" id="1798497.A3D71_04140"/>
<dbReference type="PANTHER" id="PTHR21058:SF0">
    <property type="entry name" value="6,7-DIMETHYL-8-RIBITYLLUMAZINE SYNTHASE"/>
    <property type="match status" value="1"/>
</dbReference>
<evidence type="ECO:0000256" key="3">
    <source>
        <dbReference type="ARBA" id="ARBA00012664"/>
    </source>
</evidence>
<comment type="similarity">
    <text evidence="2 7">Belongs to the DMRL synthase family.</text>
</comment>
<dbReference type="Gene3D" id="3.40.50.960">
    <property type="entry name" value="Lumazine/riboflavin synthase"/>
    <property type="match status" value="1"/>
</dbReference>
<feature type="binding site" evidence="7">
    <location>
        <position position="121"/>
    </location>
    <ligand>
        <name>(2S)-2-hydroxy-3-oxobutyl phosphate</name>
        <dbReference type="ChEBI" id="CHEBI:58830"/>
    </ligand>
</feature>
<dbReference type="GO" id="GO:0005829">
    <property type="term" value="C:cytosol"/>
    <property type="evidence" value="ECO:0007669"/>
    <property type="project" value="TreeGrafter"/>
</dbReference>
<evidence type="ECO:0000256" key="7">
    <source>
        <dbReference type="HAMAP-Rule" id="MF_00178"/>
    </source>
</evidence>
<accession>A0A1F6DYY2</accession>
<keyword evidence="5 7" id="KW-0808">Transferase</keyword>
<dbReference type="InterPro" id="IPR036467">
    <property type="entry name" value="LS/RS_sf"/>
</dbReference>